<evidence type="ECO:0000313" key="4">
    <source>
        <dbReference type="Proteomes" id="UP000294902"/>
    </source>
</evidence>
<keyword evidence="2" id="KW-0812">Transmembrane</keyword>
<dbReference type="EMBL" id="SMAL01000004">
    <property type="protein sequence ID" value="TCT14924.1"/>
    <property type="molecule type" value="Genomic_DNA"/>
</dbReference>
<sequence>MISKLKNLQKAQSKPKLKPKSNTRVNARNSGKSTSRSSSRSSSRSGSRSSSRSRRDYYDEPPLNFFKVKVYFCVVILIFVIVIHQFQFNIGNFTSEKLYDMLYYNEEIETLSERFMDSYDQTIRTFWSK</sequence>
<comment type="caution">
    <text evidence="3">The sequence shown here is derived from an EMBL/GenBank/DDBJ whole genome shotgun (WGS) entry which is preliminary data.</text>
</comment>
<keyword evidence="2" id="KW-0472">Membrane</keyword>
<proteinExistence type="predicted"/>
<protein>
    <submittedName>
        <fullName evidence="3">Uncharacterized protein</fullName>
    </submittedName>
</protein>
<feature type="transmembrane region" description="Helical" evidence="2">
    <location>
        <begin position="70"/>
        <end position="88"/>
    </location>
</feature>
<evidence type="ECO:0000313" key="3">
    <source>
        <dbReference type="EMBL" id="TCT14924.1"/>
    </source>
</evidence>
<evidence type="ECO:0000256" key="1">
    <source>
        <dbReference type="SAM" id="MobiDB-lite"/>
    </source>
</evidence>
<gene>
    <name evidence="3" type="ORF">EDC18_10474</name>
</gene>
<feature type="compositionally biased region" description="Low complexity" evidence="1">
    <location>
        <begin position="33"/>
        <end position="50"/>
    </location>
</feature>
<reference evidence="3 4" key="1">
    <citation type="submission" date="2019-03" db="EMBL/GenBank/DDBJ databases">
        <title>Genomic Encyclopedia of Type Strains, Phase IV (KMG-IV): sequencing the most valuable type-strain genomes for metagenomic binning, comparative biology and taxonomic classification.</title>
        <authorList>
            <person name="Goeker M."/>
        </authorList>
    </citation>
    <scope>NUCLEOTIDE SEQUENCE [LARGE SCALE GENOMIC DNA]</scope>
    <source>
        <strain evidence="3 4">DSM 24629</strain>
    </source>
</reference>
<accession>A0A4R3MLE1</accession>
<name>A0A4R3MLE1_9FIRM</name>
<feature type="compositionally biased region" description="Polar residues" evidence="1">
    <location>
        <begin position="22"/>
        <end position="32"/>
    </location>
</feature>
<dbReference type="OrthoDB" id="9992946at2"/>
<keyword evidence="4" id="KW-1185">Reference proteome</keyword>
<dbReference type="Proteomes" id="UP000294902">
    <property type="component" value="Unassembled WGS sequence"/>
</dbReference>
<keyword evidence="2" id="KW-1133">Transmembrane helix</keyword>
<organism evidence="3 4">
    <name type="scientific">Natranaerovirga pectinivora</name>
    <dbReference type="NCBI Taxonomy" id="682400"/>
    <lineage>
        <taxon>Bacteria</taxon>
        <taxon>Bacillati</taxon>
        <taxon>Bacillota</taxon>
        <taxon>Clostridia</taxon>
        <taxon>Lachnospirales</taxon>
        <taxon>Natranaerovirgaceae</taxon>
        <taxon>Natranaerovirga</taxon>
    </lineage>
</organism>
<evidence type="ECO:0000256" key="2">
    <source>
        <dbReference type="SAM" id="Phobius"/>
    </source>
</evidence>
<dbReference type="AlphaFoldDB" id="A0A4R3MLE1"/>
<dbReference type="RefSeq" id="WP_132251768.1">
    <property type="nucleotide sequence ID" value="NZ_SMAL01000004.1"/>
</dbReference>
<feature type="region of interest" description="Disordered" evidence="1">
    <location>
        <begin position="1"/>
        <end position="59"/>
    </location>
</feature>